<comment type="similarity">
    <text evidence="3 10">Belongs to the cytochrome P450 family.</text>
</comment>
<dbReference type="InterPro" id="IPR036396">
    <property type="entry name" value="Cyt_P450_sf"/>
</dbReference>
<dbReference type="PROSITE" id="PS00086">
    <property type="entry name" value="CYTOCHROME_P450"/>
    <property type="match status" value="1"/>
</dbReference>
<comment type="pathway">
    <text evidence="2">Secondary metabolite biosynthesis.</text>
</comment>
<name>A0A371CP24_9APHY</name>
<dbReference type="OrthoDB" id="3934656at2759"/>
<dbReference type="STRING" id="139420.A0A371CP24"/>
<dbReference type="EMBL" id="KZ857496">
    <property type="protein sequence ID" value="RDX42002.1"/>
    <property type="molecule type" value="Genomic_DNA"/>
</dbReference>
<evidence type="ECO:0000256" key="5">
    <source>
        <dbReference type="ARBA" id="ARBA00022723"/>
    </source>
</evidence>
<keyword evidence="6 10" id="KW-0560">Oxidoreductase</keyword>
<dbReference type="InterPro" id="IPR002401">
    <property type="entry name" value="Cyt_P450_E_grp-I"/>
</dbReference>
<dbReference type="PRINTS" id="PR00463">
    <property type="entry name" value="EP450I"/>
</dbReference>
<dbReference type="Pfam" id="PF00067">
    <property type="entry name" value="p450"/>
    <property type="match status" value="1"/>
</dbReference>
<evidence type="ECO:0000256" key="7">
    <source>
        <dbReference type="ARBA" id="ARBA00023004"/>
    </source>
</evidence>
<comment type="cofactor">
    <cofactor evidence="1 9">
        <name>heme</name>
        <dbReference type="ChEBI" id="CHEBI:30413"/>
    </cofactor>
</comment>
<dbReference type="GO" id="GO:0016705">
    <property type="term" value="F:oxidoreductase activity, acting on paired donors, with incorporation or reduction of molecular oxygen"/>
    <property type="evidence" value="ECO:0007669"/>
    <property type="project" value="InterPro"/>
</dbReference>
<dbReference type="GO" id="GO:0005506">
    <property type="term" value="F:iron ion binding"/>
    <property type="evidence" value="ECO:0007669"/>
    <property type="project" value="InterPro"/>
</dbReference>
<dbReference type="PANTHER" id="PTHR24305">
    <property type="entry name" value="CYTOCHROME P450"/>
    <property type="match status" value="1"/>
</dbReference>
<evidence type="ECO:0000256" key="1">
    <source>
        <dbReference type="ARBA" id="ARBA00001971"/>
    </source>
</evidence>
<keyword evidence="4 9" id="KW-0349">Heme</keyword>
<dbReference type="InterPro" id="IPR017972">
    <property type="entry name" value="Cyt_P450_CS"/>
</dbReference>
<accession>A0A371CP24</accession>
<dbReference type="InterPro" id="IPR050121">
    <property type="entry name" value="Cytochrome_P450_monoxygenase"/>
</dbReference>
<evidence type="ECO:0000256" key="8">
    <source>
        <dbReference type="ARBA" id="ARBA00023033"/>
    </source>
</evidence>
<evidence type="ECO:0000313" key="12">
    <source>
        <dbReference type="EMBL" id="RDX42002.1"/>
    </source>
</evidence>
<evidence type="ECO:0000256" key="4">
    <source>
        <dbReference type="ARBA" id="ARBA00022617"/>
    </source>
</evidence>
<keyword evidence="13" id="KW-1185">Reference proteome</keyword>
<feature type="signal peptide" evidence="11">
    <location>
        <begin position="1"/>
        <end position="25"/>
    </location>
</feature>
<feature type="binding site" description="axial binding residue" evidence="9">
    <location>
        <position position="499"/>
    </location>
    <ligand>
        <name>heme</name>
        <dbReference type="ChEBI" id="CHEBI:30413"/>
    </ligand>
    <ligandPart>
        <name>Fe</name>
        <dbReference type="ChEBI" id="CHEBI:18248"/>
    </ligandPart>
</feature>
<evidence type="ECO:0000313" key="13">
    <source>
        <dbReference type="Proteomes" id="UP000256964"/>
    </source>
</evidence>
<evidence type="ECO:0000256" key="9">
    <source>
        <dbReference type="PIRSR" id="PIRSR602401-1"/>
    </source>
</evidence>
<proteinExistence type="inferred from homology"/>
<evidence type="ECO:0000256" key="10">
    <source>
        <dbReference type="RuleBase" id="RU000461"/>
    </source>
</evidence>
<dbReference type="GO" id="GO:0020037">
    <property type="term" value="F:heme binding"/>
    <property type="evidence" value="ECO:0007669"/>
    <property type="project" value="InterPro"/>
</dbReference>
<dbReference type="Proteomes" id="UP000256964">
    <property type="component" value="Unassembled WGS sequence"/>
</dbReference>
<protein>
    <submittedName>
        <fullName evidence="12">Cytochrome P450</fullName>
    </submittedName>
</protein>
<evidence type="ECO:0000256" key="2">
    <source>
        <dbReference type="ARBA" id="ARBA00005179"/>
    </source>
</evidence>
<dbReference type="GO" id="GO:0004497">
    <property type="term" value="F:monooxygenase activity"/>
    <property type="evidence" value="ECO:0007669"/>
    <property type="project" value="UniProtKB-KW"/>
</dbReference>
<evidence type="ECO:0000256" key="6">
    <source>
        <dbReference type="ARBA" id="ARBA00023002"/>
    </source>
</evidence>
<keyword evidence="11" id="KW-0732">Signal</keyword>
<dbReference type="SUPFAM" id="SSF48264">
    <property type="entry name" value="Cytochrome P450"/>
    <property type="match status" value="1"/>
</dbReference>
<keyword evidence="5 9" id="KW-0479">Metal-binding</keyword>
<dbReference type="PANTHER" id="PTHR24305:SF166">
    <property type="entry name" value="CYTOCHROME P450 12A4, MITOCHONDRIAL-RELATED"/>
    <property type="match status" value="1"/>
</dbReference>
<feature type="chain" id="PRO_5017083868" evidence="11">
    <location>
        <begin position="26"/>
        <end position="557"/>
    </location>
</feature>
<sequence>MQLFASDHTVMSLLLLLLALVPVAGLLRVLQRYLTKSPLDNLPGPPLPASLLFGNVHQIRNPLTAGKLTARLCETYGPAHRIHGVLGERLLHVFDPRALHNILAGGMEHFPKEVTPLNTLSLLLGPGILATNGPQHRRQRKLLSSAFTQAHLRDITTSMYDVAHKLLETMGPRGAAKAQELDINALMAKTVFEISGEALLGYSFGSFAEDGEDSFGECVKQFFATVGKVPLIAFVVPWLSHFCSGPLIFRLFRIIPFSPNLQRLLDISEALRHRATRIVQVKKAALMRGDAEQLDNVGEGKDIMSLLLKANMAAYEEDKISDAELIAQVSTVMLAGLDPTSNGLSRLLYTLAQNQVAQERLRAELLEAQRHVNESTGLGIPPNELMRLPYLDAVFRETLRLYPPVVFMLRFAAKDVALPLTWPVCGKDGTMMSEIFVPRGTHLVPNLRACNQNKALWGEDALEWKPERWMGELPRELLEARVPGVYSHLMTFSAGGRSCIGVKFAELEMKIVLSVLLMAFKFELTDKPVVWNFSVVEYPTMGESSTEPELLLKVTPL</sequence>
<gene>
    <name evidence="12" type="ORF">OH76DRAFT_151883</name>
</gene>
<keyword evidence="8 10" id="KW-0503">Monooxygenase</keyword>
<evidence type="ECO:0000256" key="3">
    <source>
        <dbReference type="ARBA" id="ARBA00010617"/>
    </source>
</evidence>
<reference evidence="12 13" key="1">
    <citation type="journal article" date="2018" name="Biotechnol. Biofuels">
        <title>Integrative visual omics of the white-rot fungus Polyporus brumalis exposes the biotechnological potential of its oxidative enzymes for delignifying raw plant biomass.</title>
        <authorList>
            <person name="Miyauchi S."/>
            <person name="Rancon A."/>
            <person name="Drula E."/>
            <person name="Hage H."/>
            <person name="Chaduli D."/>
            <person name="Favel A."/>
            <person name="Grisel S."/>
            <person name="Henrissat B."/>
            <person name="Herpoel-Gimbert I."/>
            <person name="Ruiz-Duenas F.J."/>
            <person name="Chevret D."/>
            <person name="Hainaut M."/>
            <person name="Lin J."/>
            <person name="Wang M."/>
            <person name="Pangilinan J."/>
            <person name="Lipzen A."/>
            <person name="Lesage-Meessen L."/>
            <person name="Navarro D."/>
            <person name="Riley R."/>
            <person name="Grigoriev I.V."/>
            <person name="Zhou S."/>
            <person name="Raouche S."/>
            <person name="Rosso M.N."/>
        </authorList>
    </citation>
    <scope>NUCLEOTIDE SEQUENCE [LARGE SCALE GENOMIC DNA]</scope>
    <source>
        <strain evidence="12 13">BRFM 1820</strain>
    </source>
</reference>
<dbReference type="InterPro" id="IPR001128">
    <property type="entry name" value="Cyt_P450"/>
</dbReference>
<dbReference type="PRINTS" id="PR00385">
    <property type="entry name" value="P450"/>
</dbReference>
<evidence type="ECO:0000256" key="11">
    <source>
        <dbReference type="SAM" id="SignalP"/>
    </source>
</evidence>
<dbReference type="AlphaFoldDB" id="A0A371CP24"/>
<dbReference type="Gene3D" id="1.10.630.10">
    <property type="entry name" value="Cytochrome P450"/>
    <property type="match status" value="1"/>
</dbReference>
<organism evidence="12 13">
    <name type="scientific">Lentinus brumalis</name>
    <dbReference type="NCBI Taxonomy" id="2498619"/>
    <lineage>
        <taxon>Eukaryota</taxon>
        <taxon>Fungi</taxon>
        <taxon>Dikarya</taxon>
        <taxon>Basidiomycota</taxon>
        <taxon>Agaricomycotina</taxon>
        <taxon>Agaricomycetes</taxon>
        <taxon>Polyporales</taxon>
        <taxon>Polyporaceae</taxon>
        <taxon>Lentinus</taxon>
    </lineage>
</organism>
<keyword evidence="7 9" id="KW-0408">Iron</keyword>